<dbReference type="EMBL" id="BSEC01000001">
    <property type="protein sequence ID" value="GLI92103.1"/>
    <property type="molecule type" value="Genomic_DNA"/>
</dbReference>
<dbReference type="Proteomes" id="UP001144323">
    <property type="component" value="Unassembled WGS sequence"/>
</dbReference>
<proteinExistence type="predicted"/>
<feature type="compositionally biased region" description="Acidic residues" evidence="1">
    <location>
        <begin position="106"/>
        <end position="116"/>
    </location>
</feature>
<name>A0A9W6GSH3_9HYPH</name>
<feature type="compositionally biased region" description="Low complexity" evidence="1">
    <location>
        <begin position="161"/>
        <end position="177"/>
    </location>
</feature>
<evidence type="ECO:0000313" key="3">
    <source>
        <dbReference type="Proteomes" id="UP001144323"/>
    </source>
</evidence>
<dbReference type="AlphaFoldDB" id="A0A9W6GSH3"/>
<feature type="compositionally biased region" description="Basic and acidic residues" evidence="1">
    <location>
        <begin position="117"/>
        <end position="129"/>
    </location>
</feature>
<gene>
    <name evidence="2" type="ORF">LMG27198_10950</name>
</gene>
<comment type="caution">
    <text evidence="2">The sequence shown here is derived from an EMBL/GenBank/DDBJ whole genome shotgun (WGS) entry which is preliminary data.</text>
</comment>
<organism evidence="2 3">
    <name type="scientific">Methylocystis echinoides</name>
    <dbReference type="NCBI Taxonomy" id="29468"/>
    <lineage>
        <taxon>Bacteria</taxon>
        <taxon>Pseudomonadati</taxon>
        <taxon>Pseudomonadota</taxon>
        <taxon>Alphaproteobacteria</taxon>
        <taxon>Hyphomicrobiales</taxon>
        <taxon>Methylocystaceae</taxon>
        <taxon>Methylocystis</taxon>
    </lineage>
</organism>
<feature type="region of interest" description="Disordered" evidence="1">
    <location>
        <begin position="161"/>
        <end position="194"/>
    </location>
</feature>
<feature type="region of interest" description="Disordered" evidence="1">
    <location>
        <begin position="85"/>
        <end position="148"/>
    </location>
</feature>
<sequence>MRGSSPRGAFSGITPLLSDDIHSGARSGWGRFSGAAFASAFCGSAKGFVIASDEAAIDAGMALAARTEDGGGSTRPDAVAAMPVSVNGVGGEDNRESDGAGGGNGSEDDCCDDDVCDGEREGGREDGGIHEGVVGANEDEEGDEGGAAAAFVTGAAAGAANDMSAGDGVAANDCKSAGGDGGGDACSSANEDGG</sequence>
<feature type="compositionally biased region" description="Low complexity" evidence="1">
    <location>
        <begin position="185"/>
        <end position="194"/>
    </location>
</feature>
<protein>
    <submittedName>
        <fullName evidence="2">Uncharacterized protein</fullName>
    </submittedName>
</protein>
<keyword evidence="3" id="KW-1185">Reference proteome</keyword>
<evidence type="ECO:0000313" key="2">
    <source>
        <dbReference type="EMBL" id="GLI92103.1"/>
    </source>
</evidence>
<evidence type="ECO:0000256" key="1">
    <source>
        <dbReference type="SAM" id="MobiDB-lite"/>
    </source>
</evidence>
<accession>A0A9W6GSH3</accession>
<reference evidence="2" key="1">
    <citation type="journal article" date="2023" name="Int. J. Syst. Evol. Microbiol.">
        <title>Methylocystis iwaonis sp. nov., a type II methane-oxidizing bacterium from surface soil of a rice paddy field in Japan, and emended description of the genus Methylocystis (ex Whittenbury et al. 1970) Bowman et al. 1993.</title>
        <authorList>
            <person name="Kaise H."/>
            <person name="Sawadogo J.B."/>
            <person name="Alam M.S."/>
            <person name="Ueno C."/>
            <person name="Dianou D."/>
            <person name="Shinjo R."/>
            <person name="Asakawa S."/>
        </authorList>
    </citation>
    <scope>NUCLEOTIDE SEQUENCE</scope>
    <source>
        <strain evidence="2">LMG27198</strain>
    </source>
</reference>